<reference evidence="5 6" key="1">
    <citation type="journal article" date="2023" name="Access Microbiol">
        <title>The genome of a steinernematid-associated Pseudomonas piscis bacterium encodes the biosynthesis of insect toxins.</title>
        <authorList>
            <person name="Awori R.M."/>
            <person name="Hendre P."/>
            <person name="Amugune N.O."/>
        </authorList>
    </citation>
    <scope>NUCLEOTIDE SEQUENCE [LARGE SCALE GENOMIC DNA]</scope>
    <source>
        <strain evidence="5 6">97</strain>
    </source>
</reference>
<name>A0ABY9XIL6_9GAMM</name>
<dbReference type="InterPro" id="IPR002915">
    <property type="entry name" value="DeoC/FbaB/LacD_aldolase"/>
</dbReference>
<keyword evidence="2 4" id="KW-0808">Transferase</keyword>
<dbReference type="SUPFAM" id="SSF51569">
    <property type="entry name" value="Aldolase"/>
    <property type="match status" value="1"/>
</dbReference>
<evidence type="ECO:0000256" key="4">
    <source>
        <dbReference type="HAMAP-Rule" id="MF_02052"/>
    </source>
</evidence>
<comment type="function">
    <text evidence="4">Involved in the degradation of phospho-AI-2, thereby terminating induction of the lsr operon and closing the AI-2 signaling cycle. Catalyzes the transfer of an acetyl moiety from 3-hydroxy-5-phosphonooxypentane-2,4-dione to CoA to form glycerone phosphate and acetyl-CoA.</text>
</comment>
<dbReference type="Gene3D" id="3.20.20.70">
    <property type="entry name" value="Aldolase class I"/>
    <property type="match status" value="1"/>
</dbReference>
<feature type="active site" description="Schiff-base intermediate with substrate" evidence="4">
    <location>
        <position position="203"/>
    </location>
</feature>
<dbReference type="PANTHER" id="PTHR47916:SF1">
    <property type="entry name" value="3-HYDROXY-5-PHOSPHONOOXYPENTANE-2,4-DIONE THIOLASE"/>
    <property type="match status" value="1"/>
</dbReference>
<protein>
    <recommendedName>
        <fullName evidence="4">3-hydroxy-5-phosphonooxypentane-2,4-dione thiolase</fullName>
        <ecNumber evidence="4">2.3.1.245</ecNumber>
    </recommendedName>
</protein>
<keyword evidence="1 4" id="KW-0963">Cytoplasm</keyword>
<accession>A0ABY9XIL6</accession>
<comment type="similarity">
    <text evidence="4">Belongs to the DeoC/FbaB aldolase family.</text>
</comment>
<sequence>MADLDDIKDGKDFGISTPQQNTLFELKGCGALDWGMQSRLSRIFNPATHKTVMLAFDHGYFQGPTTGLERIDINIAPLFEHTDVLMCTRGILRSQVPPATNKPVVLRASGANSILTELSNEAVAVAMEDALRLNVCAVAAQVYIGSEYEHQSIKNIIKLVDQGTRYGMPTMAVTGVGKDMARDQRYFSLATRIAAEMGANIIKTYYVDSGFEQVVAGCPVPIVIAGGKKLPELDALNMCYQAIDQGASGVDMGRNIFQSEAPVAMLKAVQAVVHHNEKPAQAYEFFLSEKAKGE</sequence>
<evidence type="ECO:0000313" key="5">
    <source>
        <dbReference type="EMBL" id="WNH02449.1"/>
    </source>
</evidence>
<dbReference type="InterPro" id="IPR041720">
    <property type="entry name" value="FbaB-like"/>
</dbReference>
<dbReference type="GeneID" id="88854192"/>
<dbReference type="RefSeq" id="WP_189759350.1">
    <property type="nucleotide sequence ID" value="NZ_CAWPOC010000135.1"/>
</dbReference>
<dbReference type="InterPro" id="IPR033673">
    <property type="entry name" value="LsrF"/>
</dbReference>
<dbReference type="Pfam" id="PF01791">
    <property type="entry name" value="DeoC"/>
    <property type="match status" value="1"/>
</dbReference>
<dbReference type="EC" id="2.3.1.245" evidence="4"/>
<evidence type="ECO:0000313" key="6">
    <source>
        <dbReference type="Proteomes" id="UP001300348"/>
    </source>
</evidence>
<evidence type="ECO:0000256" key="3">
    <source>
        <dbReference type="ARBA" id="ARBA00023270"/>
    </source>
</evidence>
<comment type="catalytic activity">
    <reaction evidence="4">
        <text>dihydroxyacetone phosphate + acetyl-CoA = 3-hydroxy-2,4-dioxopentyl phosphate + CoA</text>
        <dbReference type="Rhea" id="RHEA:44736"/>
        <dbReference type="ChEBI" id="CHEBI:57287"/>
        <dbReference type="ChEBI" id="CHEBI:57288"/>
        <dbReference type="ChEBI" id="CHEBI:57642"/>
        <dbReference type="ChEBI" id="CHEBI:84359"/>
        <dbReference type="EC" id="2.3.1.245"/>
    </reaction>
</comment>
<dbReference type="InterPro" id="IPR050456">
    <property type="entry name" value="DeoC/FbaB_aldolase"/>
</dbReference>
<comment type="subcellular location">
    <subcellularLocation>
        <location evidence="4">Cytoplasm</location>
    </subcellularLocation>
</comment>
<evidence type="ECO:0000256" key="1">
    <source>
        <dbReference type="ARBA" id="ARBA00022490"/>
    </source>
</evidence>
<dbReference type="PIRSF" id="PIRSF038992">
    <property type="entry name" value="Aldolase_Ia"/>
    <property type="match status" value="1"/>
</dbReference>
<dbReference type="SMART" id="SM01133">
    <property type="entry name" value="DeoC"/>
    <property type="match status" value="1"/>
</dbReference>
<keyword evidence="6" id="KW-1185">Reference proteome</keyword>
<evidence type="ECO:0000256" key="2">
    <source>
        <dbReference type="ARBA" id="ARBA00022679"/>
    </source>
</evidence>
<proteinExistence type="inferred from homology"/>
<dbReference type="CDD" id="cd00958">
    <property type="entry name" value="DhnA"/>
    <property type="match status" value="1"/>
</dbReference>
<dbReference type="HAMAP" id="MF_02052">
    <property type="entry name" value="LsrF"/>
    <property type="match status" value="1"/>
</dbReference>
<comment type="subunit">
    <text evidence="4">Homodecamer.</text>
</comment>
<gene>
    <name evidence="4 5" type="primary">lsrF</name>
    <name evidence="5" type="ORF">QL112_001505</name>
</gene>
<dbReference type="PANTHER" id="PTHR47916">
    <property type="entry name" value="FRUCTOSE-BISPHOSPHATE ALDOLASE CLASS 1"/>
    <property type="match status" value="1"/>
</dbReference>
<organism evidence="5 6">
    <name type="scientific">Xenorhabdus griffiniae</name>
    <dbReference type="NCBI Taxonomy" id="351672"/>
    <lineage>
        <taxon>Bacteria</taxon>
        <taxon>Pseudomonadati</taxon>
        <taxon>Pseudomonadota</taxon>
        <taxon>Gammaproteobacteria</taxon>
        <taxon>Enterobacterales</taxon>
        <taxon>Morganellaceae</taxon>
        <taxon>Xenorhabdus</taxon>
    </lineage>
</organism>
<dbReference type="Proteomes" id="UP001300348">
    <property type="component" value="Chromosome"/>
</dbReference>
<dbReference type="InterPro" id="IPR013785">
    <property type="entry name" value="Aldolase_TIM"/>
</dbReference>
<dbReference type="EMBL" id="CP133647">
    <property type="protein sequence ID" value="WNH02449.1"/>
    <property type="molecule type" value="Genomic_DNA"/>
</dbReference>
<dbReference type="GO" id="GO:0016746">
    <property type="term" value="F:acyltransferase activity"/>
    <property type="evidence" value="ECO:0007669"/>
    <property type="project" value="UniProtKB-KW"/>
</dbReference>
<keyword evidence="5" id="KW-0012">Acyltransferase</keyword>
<keyword evidence="3 4" id="KW-0704">Schiff base</keyword>
<dbReference type="NCBIfam" id="NF006081">
    <property type="entry name" value="PRK08227.1"/>
    <property type="match status" value="1"/>
</dbReference>